<evidence type="ECO:0000313" key="3">
    <source>
        <dbReference type="Proteomes" id="UP000772434"/>
    </source>
</evidence>
<organism evidence="2 3">
    <name type="scientific">Rhodocollybia butyracea</name>
    <dbReference type="NCBI Taxonomy" id="206335"/>
    <lineage>
        <taxon>Eukaryota</taxon>
        <taxon>Fungi</taxon>
        <taxon>Dikarya</taxon>
        <taxon>Basidiomycota</taxon>
        <taxon>Agaricomycotina</taxon>
        <taxon>Agaricomycetes</taxon>
        <taxon>Agaricomycetidae</taxon>
        <taxon>Agaricales</taxon>
        <taxon>Marasmiineae</taxon>
        <taxon>Omphalotaceae</taxon>
        <taxon>Rhodocollybia</taxon>
    </lineage>
</organism>
<dbReference type="PANTHER" id="PTHR42070">
    <property type="entry name" value="FILAMENT ASSOCIATED PROTEIN, PUTATIVE (AFU_ORTHOLOGUE AFUA_8G06630)-RELATED"/>
    <property type="match status" value="1"/>
</dbReference>
<dbReference type="Gene3D" id="1.20.5.170">
    <property type="match status" value="1"/>
</dbReference>
<feature type="region of interest" description="Disordered" evidence="1">
    <location>
        <begin position="1"/>
        <end position="25"/>
    </location>
</feature>
<accession>A0A9P5P7F4</accession>
<protein>
    <recommendedName>
        <fullName evidence="4">BZIP domain-containing protein</fullName>
    </recommendedName>
</protein>
<feature type="compositionally biased region" description="Basic and acidic residues" evidence="1">
    <location>
        <begin position="7"/>
        <end position="25"/>
    </location>
</feature>
<proteinExistence type="predicted"/>
<evidence type="ECO:0008006" key="4">
    <source>
        <dbReference type="Google" id="ProtNLM"/>
    </source>
</evidence>
<dbReference type="EMBL" id="JADNRY010000433">
    <property type="protein sequence ID" value="KAF9056770.1"/>
    <property type="molecule type" value="Genomic_DNA"/>
</dbReference>
<reference evidence="2" key="1">
    <citation type="submission" date="2020-11" db="EMBL/GenBank/DDBJ databases">
        <authorList>
            <consortium name="DOE Joint Genome Institute"/>
            <person name="Ahrendt S."/>
            <person name="Riley R."/>
            <person name="Andreopoulos W."/>
            <person name="Labutti K."/>
            <person name="Pangilinan J."/>
            <person name="Ruiz-Duenas F.J."/>
            <person name="Barrasa J.M."/>
            <person name="Sanchez-Garcia M."/>
            <person name="Camarero S."/>
            <person name="Miyauchi S."/>
            <person name="Serrano A."/>
            <person name="Linde D."/>
            <person name="Babiker R."/>
            <person name="Drula E."/>
            <person name="Ayuso-Fernandez I."/>
            <person name="Pacheco R."/>
            <person name="Padilla G."/>
            <person name="Ferreira P."/>
            <person name="Barriuso J."/>
            <person name="Kellner H."/>
            <person name="Castanera R."/>
            <person name="Alfaro M."/>
            <person name="Ramirez L."/>
            <person name="Pisabarro A.G."/>
            <person name="Kuo A."/>
            <person name="Tritt A."/>
            <person name="Lipzen A."/>
            <person name="He G."/>
            <person name="Yan M."/>
            <person name="Ng V."/>
            <person name="Cullen D."/>
            <person name="Martin F."/>
            <person name="Rosso M.-N."/>
            <person name="Henrissat B."/>
            <person name="Hibbett D."/>
            <person name="Martinez A.T."/>
            <person name="Grigoriev I.V."/>
        </authorList>
    </citation>
    <scope>NUCLEOTIDE SEQUENCE</scope>
    <source>
        <strain evidence="2">AH 40177</strain>
    </source>
</reference>
<name>A0A9P5P7F4_9AGAR</name>
<dbReference type="PANTHER" id="PTHR42070:SF1">
    <property type="entry name" value="FILAMENT ASSOCIATED PROTEIN, PUTATIVE (AFU_ORTHOLOGUE AFUA_8G06630)-RELATED"/>
    <property type="match status" value="1"/>
</dbReference>
<keyword evidence="3" id="KW-1185">Reference proteome</keyword>
<dbReference type="CDD" id="cd14688">
    <property type="entry name" value="bZIP_YAP"/>
    <property type="match status" value="1"/>
</dbReference>
<dbReference type="AlphaFoldDB" id="A0A9P5P7F4"/>
<gene>
    <name evidence="2" type="ORF">BDP27DRAFT_1433561</name>
</gene>
<comment type="caution">
    <text evidence="2">The sequence shown here is derived from an EMBL/GenBank/DDBJ whole genome shotgun (WGS) entry which is preliminary data.</text>
</comment>
<evidence type="ECO:0000313" key="2">
    <source>
        <dbReference type="EMBL" id="KAF9056770.1"/>
    </source>
</evidence>
<evidence type="ECO:0000256" key="1">
    <source>
        <dbReference type="SAM" id="MobiDB-lite"/>
    </source>
</evidence>
<dbReference type="Proteomes" id="UP000772434">
    <property type="component" value="Unassembled WGS sequence"/>
</dbReference>
<sequence length="229" mass="25560">MKPVARKGRDFERVRENQRRSRERKREYVASLEARLAEYSKNGVQANIELQSKARAVLEENKALRKLLAGPHWRKQYHVVAHLPDRSRTTDDLDGPASLPSTAVLPSSPSCFDPLLAQNNTCTSPPVTSPPSAPLFSDVPSSAADFLVCDITNLSPPTSEELMTRSFTSCRVAFNLLESMNQSRASKLNLLDFAIQWLQPGFRAPLHESECCVVDNEVLSQAVQRLLTE</sequence>
<dbReference type="OrthoDB" id="5374328at2759"/>